<dbReference type="InterPro" id="IPR012001">
    <property type="entry name" value="Thiamin_PyroP_enz_TPP-bd_dom"/>
</dbReference>
<protein>
    <submittedName>
        <fullName evidence="4">Thiamine pyrophosphate-binding protein</fullName>
    </submittedName>
</protein>
<dbReference type="Pfam" id="PF02776">
    <property type="entry name" value="TPP_enzyme_N"/>
    <property type="match status" value="1"/>
</dbReference>
<name>A0ABU8X376_9BURK</name>
<evidence type="ECO:0000259" key="3">
    <source>
        <dbReference type="Pfam" id="PF02776"/>
    </source>
</evidence>
<proteinExistence type="predicted"/>
<dbReference type="PANTHER" id="PTHR42818">
    <property type="entry name" value="SULFOPYRUVATE DECARBOXYLASE SUBUNIT ALPHA"/>
    <property type="match status" value="1"/>
</dbReference>
<reference evidence="4 5" key="1">
    <citation type="submission" date="2024-03" db="EMBL/GenBank/DDBJ databases">
        <title>Novel species of the genus Variovorax.</title>
        <authorList>
            <person name="Liu Q."/>
            <person name="Xin Y.-H."/>
        </authorList>
    </citation>
    <scope>NUCLEOTIDE SEQUENCE [LARGE SCALE GENOMIC DNA]</scope>
    <source>
        <strain evidence="4 5">KACC 18901</strain>
    </source>
</reference>
<dbReference type="CDD" id="cd07035">
    <property type="entry name" value="TPP_PYR_POX_like"/>
    <property type="match status" value="1"/>
</dbReference>
<evidence type="ECO:0000313" key="5">
    <source>
        <dbReference type="Proteomes" id="UP001367030"/>
    </source>
</evidence>
<dbReference type="EMBL" id="JBBKZS010000001">
    <property type="protein sequence ID" value="MEJ8853579.1"/>
    <property type="molecule type" value="Genomic_DNA"/>
</dbReference>
<keyword evidence="1" id="KW-0210">Decarboxylase</keyword>
<sequence length="178" mass="19025">MTDPSSSPSVPASACVAALRQCGVGHVVTVPDWVQLALHARLEAGEEGFELLNTCNENQAVTVAAGLTLGGKRPVLVMQNQGLYNCVNTLRAICLDSRIPLVLMVGQFGREFDNFGQPATGSRRNMVRLIEPLLDTLGIPFHRLDSEADLPCLEKAYAQATETGGAVVVLVSAPLAWR</sequence>
<comment type="caution">
    <text evidence="4">The sequence shown here is derived from an EMBL/GenBank/DDBJ whole genome shotgun (WGS) entry which is preliminary data.</text>
</comment>
<evidence type="ECO:0000256" key="2">
    <source>
        <dbReference type="ARBA" id="ARBA00023239"/>
    </source>
</evidence>
<dbReference type="RefSeq" id="WP_340333662.1">
    <property type="nucleotide sequence ID" value="NZ_JBBKZS010000001.1"/>
</dbReference>
<dbReference type="PANTHER" id="PTHR42818:SF1">
    <property type="entry name" value="SULFOPYRUVATE DECARBOXYLASE"/>
    <property type="match status" value="1"/>
</dbReference>
<dbReference type="Proteomes" id="UP001367030">
    <property type="component" value="Unassembled WGS sequence"/>
</dbReference>
<keyword evidence="5" id="KW-1185">Reference proteome</keyword>
<dbReference type="SUPFAM" id="SSF52518">
    <property type="entry name" value="Thiamin diphosphate-binding fold (THDP-binding)"/>
    <property type="match status" value="1"/>
</dbReference>
<feature type="domain" description="Thiamine pyrophosphate enzyme N-terminal TPP-binding" evidence="3">
    <location>
        <begin position="14"/>
        <end position="112"/>
    </location>
</feature>
<dbReference type="InterPro" id="IPR029061">
    <property type="entry name" value="THDP-binding"/>
</dbReference>
<evidence type="ECO:0000256" key="1">
    <source>
        <dbReference type="ARBA" id="ARBA00022793"/>
    </source>
</evidence>
<dbReference type="Gene3D" id="3.40.50.970">
    <property type="match status" value="1"/>
</dbReference>
<accession>A0ABU8X376</accession>
<organism evidence="4 5">
    <name type="scientific">Variovorax robiniae</name>
    <dbReference type="NCBI Taxonomy" id="1836199"/>
    <lineage>
        <taxon>Bacteria</taxon>
        <taxon>Pseudomonadati</taxon>
        <taxon>Pseudomonadota</taxon>
        <taxon>Betaproteobacteria</taxon>
        <taxon>Burkholderiales</taxon>
        <taxon>Comamonadaceae</taxon>
        <taxon>Variovorax</taxon>
    </lineage>
</organism>
<keyword evidence="2" id="KW-0456">Lyase</keyword>
<dbReference type="InterPro" id="IPR051818">
    <property type="entry name" value="TPP_dependent_decarboxylase"/>
</dbReference>
<evidence type="ECO:0000313" key="4">
    <source>
        <dbReference type="EMBL" id="MEJ8853579.1"/>
    </source>
</evidence>
<gene>
    <name evidence="4" type="ORF">WKW79_03315</name>
</gene>